<accession>A0A0B2PC58</accession>
<dbReference type="EMBL" id="KN667394">
    <property type="protein sequence ID" value="KHN06890.1"/>
    <property type="molecule type" value="Genomic_DNA"/>
</dbReference>
<name>A0A0B2PC58_GLYSO</name>
<gene>
    <name evidence="1" type="ORF">glysoja_041270</name>
</gene>
<protein>
    <submittedName>
        <fullName evidence="1">Uncharacterized protein</fullName>
    </submittedName>
</protein>
<evidence type="ECO:0000313" key="1">
    <source>
        <dbReference type="EMBL" id="KHN06890.1"/>
    </source>
</evidence>
<sequence>MEAKKIISLQKETRDIRRILESMKDQGRVALKPNVIPPLLLSHFKSNNSHKNLSKRSLLVAA</sequence>
<reference evidence="1" key="1">
    <citation type="submission" date="2014-07" db="EMBL/GenBank/DDBJ databases">
        <title>Identification of a novel salt tolerance gene in wild soybean by whole-genome sequencing.</title>
        <authorList>
            <person name="Lam H.-M."/>
            <person name="Qi X."/>
            <person name="Li M.-W."/>
            <person name="Liu X."/>
            <person name="Xie M."/>
            <person name="Ni M."/>
            <person name="Xu X."/>
        </authorList>
    </citation>
    <scope>NUCLEOTIDE SEQUENCE [LARGE SCALE GENOMIC DNA]</scope>
    <source>
        <tissue evidence="1">Root</tissue>
    </source>
</reference>
<dbReference type="AlphaFoldDB" id="A0A0B2PC58"/>
<dbReference type="Proteomes" id="UP000053555">
    <property type="component" value="Unassembled WGS sequence"/>
</dbReference>
<organism evidence="1">
    <name type="scientific">Glycine soja</name>
    <name type="common">Wild soybean</name>
    <dbReference type="NCBI Taxonomy" id="3848"/>
    <lineage>
        <taxon>Eukaryota</taxon>
        <taxon>Viridiplantae</taxon>
        <taxon>Streptophyta</taxon>
        <taxon>Embryophyta</taxon>
        <taxon>Tracheophyta</taxon>
        <taxon>Spermatophyta</taxon>
        <taxon>Magnoliopsida</taxon>
        <taxon>eudicotyledons</taxon>
        <taxon>Gunneridae</taxon>
        <taxon>Pentapetalae</taxon>
        <taxon>rosids</taxon>
        <taxon>fabids</taxon>
        <taxon>Fabales</taxon>
        <taxon>Fabaceae</taxon>
        <taxon>Papilionoideae</taxon>
        <taxon>50 kb inversion clade</taxon>
        <taxon>NPAAA clade</taxon>
        <taxon>indigoferoid/millettioid clade</taxon>
        <taxon>Phaseoleae</taxon>
        <taxon>Glycine</taxon>
        <taxon>Glycine subgen. Soja</taxon>
    </lineage>
</organism>
<proteinExistence type="predicted"/>